<proteinExistence type="predicted"/>
<reference evidence="1 2" key="1">
    <citation type="submission" date="2016-03" db="EMBL/GenBank/DDBJ databases">
        <title>Genome sequencing of Devosia sp. S37.</title>
        <authorList>
            <person name="Mohd Nor M."/>
        </authorList>
    </citation>
    <scope>NUCLEOTIDE SEQUENCE [LARGE SCALE GENOMIC DNA]</scope>
    <source>
        <strain evidence="1 2">S37</strain>
    </source>
</reference>
<accession>A0A178HZX3</accession>
<dbReference type="EMBL" id="LVVY01000072">
    <property type="protein sequence ID" value="OAM78207.1"/>
    <property type="molecule type" value="Genomic_DNA"/>
</dbReference>
<protein>
    <submittedName>
        <fullName evidence="1">Uncharacterized protein</fullName>
    </submittedName>
</protein>
<organism evidence="1 2">
    <name type="scientific">Devosia elaeis</name>
    <dbReference type="NCBI Taxonomy" id="1770058"/>
    <lineage>
        <taxon>Bacteria</taxon>
        <taxon>Pseudomonadati</taxon>
        <taxon>Pseudomonadota</taxon>
        <taxon>Alphaproteobacteria</taxon>
        <taxon>Hyphomicrobiales</taxon>
        <taxon>Devosiaceae</taxon>
        <taxon>Devosia</taxon>
    </lineage>
</organism>
<evidence type="ECO:0000313" key="1">
    <source>
        <dbReference type="EMBL" id="OAM78207.1"/>
    </source>
</evidence>
<keyword evidence="2" id="KW-1185">Reference proteome</keyword>
<dbReference type="RefSeq" id="WP_067453852.1">
    <property type="nucleotide sequence ID" value="NZ_LVVY01000072.1"/>
</dbReference>
<dbReference type="Proteomes" id="UP000078389">
    <property type="component" value="Unassembled WGS sequence"/>
</dbReference>
<evidence type="ECO:0000313" key="2">
    <source>
        <dbReference type="Proteomes" id="UP000078389"/>
    </source>
</evidence>
<comment type="caution">
    <text evidence="1">The sequence shown here is derived from an EMBL/GenBank/DDBJ whole genome shotgun (WGS) entry which is preliminary data.</text>
</comment>
<gene>
    <name evidence="1" type="ORF">A3840_06800</name>
</gene>
<name>A0A178HZX3_9HYPH</name>
<sequence length="92" mass="10269">MAQPRQIAPASARAHAYPIVSVAYCAAHGITPKAIQASAAFNERMAGRRGYEHCADIARRLRDLADELDQATGYFASFRRRRGPRRQERRAA</sequence>
<dbReference type="STRING" id="1770058.A3840_06800"/>
<dbReference type="AlphaFoldDB" id="A0A178HZX3"/>